<dbReference type="InterPro" id="IPR019963">
    <property type="entry name" value="FL_hydrolase_MqnB"/>
</dbReference>
<comment type="function">
    <text evidence="1">Catalyzes the hydrolysis of futalosine (FL) to dehypoxanthine futalosine (DHFL) and hypoxanthine, a step in the biosynthesis of menaquinone (MK, vitamin K2).</text>
</comment>
<comment type="similarity">
    <text evidence="1">Belongs to the PNP/UDP phosphorylase family. Futalosine hydrolase subfamily.</text>
</comment>
<keyword evidence="1" id="KW-0474">Menaquinone biosynthesis</keyword>
<dbReference type="CDD" id="cd17766">
    <property type="entry name" value="futalosine_nucleosidase_MqnB"/>
    <property type="match status" value="1"/>
</dbReference>
<feature type="domain" description="Nucleoside phosphorylase" evidence="3">
    <location>
        <begin position="29"/>
        <end position="219"/>
    </location>
</feature>
<evidence type="ECO:0000259" key="3">
    <source>
        <dbReference type="Pfam" id="PF01048"/>
    </source>
</evidence>
<protein>
    <recommendedName>
        <fullName evidence="1 2">Futalosine hydrolase</fullName>
        <shortName evidence="1">FL hydrolase</shortName>
        <ecNumber evidence="1 2">3.2.2.26</ecNumber>
    </recommendedName>
    <alternativeName>
        <fullName evidence="1">Futalosine nucleosidase</fullName>
    </alternativeName>
    <alternativeName>
        <fullName evidence="1">Menaquinone biosynthetic enzyme MqnB</fullName>
    </alternativeName>
</protein>
<dbReference type="GO" id="GO:0005829">
    <property type="term" value="C:cytosol"/>
    <property type="evidence" value="ECO:0007669"/>
    <property type="project" value="TreeGrafter"/>
</dbReference>
<dbReference type="Proteomes" id="UP000595847">
    <property type="component" value="Chromosome"/>
</dbReference>
<evidence type="ECO:0000313" key="4">
    <source>
        <dbReference type="EMBL" id="QQE76686.1"/>
    </source>
</evidence>
<dbReference type="GO" id="GO:0009116">
    <property type="term" value="P:nucleoside metabolic process"/>
    <property type="evidence" value="ECO:0007669"/>
    <property type="project" value="InterPro"/>
</dbReference>
<accession>A0A7T5EQ25</accession>
<dbReference type="GO" id="GO:0019284">
    <property type="term" value="P:L-methionine salvage from S-adenosylmethionine"/>
    <property type="evidence" value="ECO:0007669"/>
    <property type="project" value="TreeGrafter"/>
</dbReference>
<comment type="catalytic activity">
    <reaction evidence="1">
        <text>futalosine + H2O = dehypoxanthine futalosine + hypoxanthine</text>
        <dbReference type="Rhea" id="RHEA:25904"/>
        <dbReference type="ChEBI" id="CHEBI:15377"/>
        <dbReference type="ChEBI" id="CHEBI:17368"/>
        <dbReference type="ChEBI" id="CHEBI:58863"/>
        <dbReference type="ChEBI" id="CHEBI:58864"/>
        <dbReference type="EC" id="3.2.2.26"/>
    </reaction>
</comment>
<proteinExistence type="inferred from homology"/>
<dbReference type="EMBL" id="CP073708">
    <property type="protein sequence ID" value="QUO43752.1"/>
    <property type="molecule type" value="Genomic_DNA"/>
</dbReference>
<dbReference type="EC" id="3.2.2.26" evidence="1 2"/>
<keyword evidence="1 4" id="KW-0378">Hydrolase</keyword>
<dbReference type="PANTHER" id="PTHR46832:SF2">
    <property type="entry name" value="FUTALOSINE HYDROLASE"/>
    <property type="match status" value="1"/>
</dbReference>
<dbReference type="NCBIfam" id="NF006087">
    <property type="entry name" value="PRK08236.1"/>
    <property type="match status" value="1"/>
</dbReference>
<evidence type="ECO:0000313" key="6">
    <source>
        <dbReference type="Proteomes" id="UP000595847"/>
    </source>
</evidence>
<evidence type="ECO:0000256" key="1">
    <source>
        <dbReference type="HAMAP-Rule" id="MF_00991"/>
    </source>
</evidence>
<gene>
    <name evidence="1" type="primary">mqnB</name>
    <name evidence="4" type="ORF">JD108_18565</name>
    <name evidence="5" type="ORF">KDJ56_18505</name>
</gene>
<keyword evidence="4" id="KW-0326">Glycosidase</keyword>
<comment type="pathway">
    <text evidence="1">Quinol/quinone metabolism; menaquinone biosynthesis.</text>
</comment>
<dbReference type="UniPathway" id="UPA00079"/>
<dbReference type="PANTHER" id="PTHR46832">
    <property type="entry name" value="5'-METHYLTHIOADENOSINE/S-ADENOSYLHOMOCYSTEINE NUCLEOSIDASE"/>
    <property type="match status" value="1"/>
</dbReference>
<evidence type="ECO:0000313" key="5">
    <source>
        <dbReference type="EMBL" id="QUO43752.1"/>
    </source>
</evidence>
<sequence length="220" mass="21944">MGGADERVLIVVSVPPERDAVWRGLDGDGRFDVLVGGVGTAQAAASTTSALAKSGTAYSLVICMGIAGGFAGRAAVGSLVVASEIIAADLGAETPDGFCSIDELGFGSARVEVDSRLAAAVTRSIGEAGLPVCSGPVLTVTTVTGTAETAAALEARVPGAAAEAMEGYGVAVAARAHGVPVLEIRAISNAVGPRDRAAWRIKEALDALQAACSALREVVR</sequence>
<reference evidence="4 6" key="1">
    <citation type="submission" date="2020-12" db="EMBL/GenBank/DDBJ databases">
        <title>strain FJAT-54423T represents a novel species of the genus Brevibacillus.</title>
        <authorList>
            <person name="Tang R."/>
        </authorList>
    </citation>
    <scope>NUCLEOTIDE SEQUENCE [LARGE SCALE GENOMIC DNA]</scope>
    <source>
        <strain evidence="4 6">FJAT-54423</strain>
    </source>
</reference>
<dbReference type="HAMAP" id="MF_00991">
    <property type="entry name" value="MqnB"/>
    <property type="match status" value="1"/>
</dbReference>
<dbReference type="GO" id="GO:0008782">
    <property type="term" value="F:adenosylhomocysteine nucleosidase activity"/>
    <property type="evidence" value="ECO:0007669"/>
    <property type="project" value="TreeGrafter"/>
</dbReference>
<dbReference type="Pfam" id="PF01048">
    <property type="entry name" value="PNP_UDP_1"/>
    <property type="match status" value="1"/>
</dbReference>
<dbReference type="InterPro" id="IPR035994">
    <property type="entry name" value="Nucleoside_phosphorylase_sf"/>
</dbReference>
<dbReference type="InterPro" id="IPR000845">
    <property type="entry name" value="Nucleoside_phosphorylase_d"/>
</dbReference>
<dbReference type="SUPFAM" id="SSF53167">
    <property type="entry name" value="Purine and uridine phosphorylases"/>
    <property type="match status" value="1"/>
</dbReference>
<evidence type="ECO:0000313" key="7">
    <source>
        <dbReference type="Proteomes" id="UP000677234"/>
    </source>
</evidence>
<dbReference type="GO" id="GO:0009234">
    <property type="term" value="P:menaquinone biosynthetic process"/>
    <property type="evidence" value="ECO:0007669"/>
    <property type="project" value="UniProtKB-UniRule"/>
</dbReference>
<organism evidence="4 6">
    <name type="scientific">Brevibacillus composti</name>
    <dbReference type="NCBI Taxonomy" id="2796470"/>
    <lineage>
        <taxon>Bacteria</taxon>
        <taxon>Bacillati</taxon>
        <taxon>Bacillota</taxon>
        <taxon>Bacilli</taxon>
        <taxon>Bacillales</taxon>
        <taxon>Paenibacillaceae</taxon>
        <taxon>Brevibacillus</taxon>
    </lineage>
</organism>
<dbReference type="NCBIfam" id="TIGR03664">
    <property type="entry name" value="fut_nucase"/>
    <property type="match status" value="1"/>
</dbReference>
<dbReference type="EMBL" id="CP066308">
    <property type="protein sequence ID" value="QQE76686.1"/>
    <property type="molecule type" value="Genomic_DNA"/>
</dbReference>
<keyword evidence="7" id="KW-1185">Reference proteome</keyword>
<dbReference type="AlphaFoldDB" id="A0A7T5EQ25"/>
<dbReference type="Gene3D" id="3.40.50.1580">
    <property type="entry name" value="Nucleoside phosphorylase domain"/>
    <property type="match status" value="1"/>
</dbReference>
<dbReference type="GO" id="GO:0008930">
    <property type="term" value="F:methylthioadenosine nucleosidase activity"/>
    <property type="evidence" value="ECO:0007669"/>
    <property type="project" value="TreeGrafter"/>
</dbReference>
<evidence type="ECO:0000256" key="2">
    <source>
        <dbReference type="NCBIfam" id="TIGR03664"/>
    </source>
</evidence>
<name>A0A7T5EQ25_9BACL</name>
<reference evidence="5" key="2">
    <citation type="submission" date="2021-04" db="EMBL/GenBank/DDBJ databases">
        <title>Brevibacillus composti FJAT-54423, complete genome.</title>
        <authorList>
            <person name="Tang R."/>
        </authorList>
    </citation>
    <scope>NUCLEOTIDE SEQUENCE</scope>
    <source>
        <strain evidence="5">FJAT-54424</strain>
    </source>
</reference>
<dbReference type="RefSeq" id="WP_198830178.1">
    <property type="nucleotide sequence ID" value="NZ_CP066308.1"/>
</dbReference>
<dbReference type="KEGG" id="bcop:JD108_18565"/>
<dbReference type="Proteomes" id="UP000677234">
    <property type="component" value="Chromosome"/>
</dbReference>